<dbReference type="STRING" id="326424.FRAAL2321"/>
<feature type="region of interest" description="Disordered" evidence="1">
    <location>
        <begin position="197"/>
        <end position="247"/>
    </location>
</feature>
<reference evidence="2 3" key="1">
    <citation type="journal article" date="2007" name="Genome Res.">
        <title>Genome characteristics of facultatively symbiotic Frankia sp. strains reflect host range and host plant biogeography.</title>
        <authorList>
            <person name="Normand P."/>
            <person name="Lapierre P."/>
            <person name="Tisa L.S."/>
            <person name="Gogarten J.P."/>
            <person name="Alloisio N."/>
            <person name="Bagnarol E."/>
            <person name="Bassi C.A."/>
            <person name="Berry A.M."/>
            <person name="Bickhart D.M."/>
            <person name="Choisne N."/>
            <person name="Couloux A."/>
            <person name="Cournoyer B."/>
            <person name="Cruveiller S."/>
            <person name="Daubin V."/>
            <person name="Demange N."/>
            <person name="Francino M.P."/>
            <person name="Goltsman E."/>
            <person name="Huang Y."/>
            <person name="Kopp O.R."/>
            <person name="Labarre L."/>
            <person name="Lapidus A."/>
            <person name="Lavire C."/>
            <person name="Marechal J."/>
            <person name="Martinez M."/>
            <person name="Mastronunzio J.E."/>
            <person name="Mullin B.C."/>
            <person name="Niemann J."/>
            <person name="Pujic P."/>
            <person name="Rawnsley T."/>
            <person name="Rouy Z."/>
            <person name="Schenowitz C."/>
            <person name="Sellstedt A."/>
            <person name="Tavares F."/>
            <person name="Tomkins J.P."/>
            <person name="Vallenet D."/>
            <person name="Valverde C."/>
            <person name="Wall L.G."/>
            <person name="Wang Y."/>
            <person name="Medigue C."/>
            <person name="Benson D.R."/>
        </authorList>
    </citation>
    <scope>NUCLEOTIDE SEQUENCE [LARGE SCALE GENOMIC DNA]</scope>
    <source>
        <strain evidence="3">DSM 45986 / CECT 9034 / ACN14a</strain>
    </source>
</reference>
<evidence type="ECO:0000313" key="2">
    <source>
        <dbReference type="EMBL" id="CAJ60970.1"/>
    </source>
</evidence>
<keyword evidence="3" id="KW-1185">Reference proteome</keyword>
<evidence type="ECO:0000313" key="3">
    <source>
        <dbReference type="Proteomes" id="UP000000657"/>
    </source>
</evidence>
<feature type="compositionally biased region" description="Basic and acidic residues" evidence="1">
    <location>
        <begin position="216"/>
        <end position="230"/>
    </location>
</feature>
<dbReference type="KEGG" id="fal:FRAAL2321"/>
<feature type="compositionally biased region" description="Basic and acidic residues" evidence="1">
    <location>
        <begin position="238"/>
        <end position="247"/>
    </location>
</feature>
<dbReference type="EMBL" id="CT573213">
    <property type="protein sequence ID" value="CAJ60970.1"/>
    <property type="molecule type" value="Genomic_DNA"/>
</dbReference>
<dbReference type="AlphaFoldDB" id="Q0RNB9"/>
<protein>
    <recommendedName>
        <fullName evidence="4">TIR domain-containing protein</fullName>
    </recommendedName>
</protein>
<dbReference type="Proteomes" id="UP000000657">
    <property type="component" value="Chromosome"/>
</dbReference>
<gene>
    <name evidence="2" type="ordered locus">FRAAL2321</name>
</gene>
<name>Q0RNB9_FRAAA</name>
<dbReference type="eggNOG" id="ENOG502ZDR6">
    <property type="taxonomic scope" value="Bacteria"/>
</dbReference>
<organism evidence="2 3">
    <name type="scientific">Frankia alni (strain DSM 45986 / CECT 9034 / ACN14a)</name>
    <dbReference type="NCBI Taxonomy" id="326424"/>
    <lineage>
        <taxon>Bacteria</taxon>
        <taxon>Bacillati</taxon>
        <taxon>Actinomycetota</taxon>
        <taxon>Actinomycetes</taxon>
        <taxon>Frankiales</taxon>
        <taxon>Frankiaceae</taxon>
        <taxon>Frankia</taxon>
    </lineage>
</organism>
<sequence>MLVTPFFLVHHALAGGDGSYVHRFAGDVQDGVYERLGRREAFTGRVAGAEASAPGLPGRSNPQVLLSPVLVALYSDAYFSDPQCRVEWSLFRERLRWHQHFTGRRSPALIGLPWSIRAVPPPVPIRQTDMIDDDFGAEFAAGGALRLIRAAPASPGYRHLVEAVVELIARARVDEPPSLSERDAELVRLSGRTAWAGGAAAGDPRRPASRTAIRPAGERRWRMADPEHTRRPILRRAGVAERGEDDD</sequence>
<accession>Q0RNB9</accession>
<dbReference type="HOGENOM" id="CLU_982644_0_0_11"/>
<evidence type="ECO:0000256" key="1">
    <source>
        <dbReference type="SAM" id="MobiDB-lite"/>
    </source>
</evidence>
<evidence type="ECO:0008006" key="4">
    <source>
        <dbReference type="Google" id="ProtNLM"/>
    </source>
</evidence>
<proteinExistence type="predicted"/>